<dbReference type="Proteomes" id="UP000198397">
    <property type="component" value="Unassembled WGS sequence"/>
</dbReference>
<reference evidence="2 3" key="1">
    <citation type="submission" date="2017-06" db="EMBL/GenBank/DDBJ databases">
        <authorList>
            <person name="Kim H.J."/>
            <person name="Triplett B.A."/>
        </authorList>
    </citation>
    <scope>NUCLEOTIDE SEQUENCE [LARGE SCALE GENOMIC DNA]</scope>
    <source>
        <strain evidence="2 3">DSM 8800</strain>
    </source>
</reference>
<evidence type="ECO:0000313" key="3">
    <source>
        <dbReference type="Proteomes" id="UP000198397"/>
    </source>
</evidence>
<dbReference type="OrthoDB" id="137725at2157"/>
<evidence type="ECO:0000313" key="2">
    <source>
        <dbReference type="EMBL" id="SNR31754.1"/>
    </source>
</evidence>
<dbReference type="Gene3D" id="2.50.20.10">
    <property type="entry name" value="Lipoprotein localisation LolA/LolB/LppX"/>
    <property type="match status" value="1"/>
</dbReference>
<protein>
    <recommendedName>
        <fullName evidence="4">Outer membrane lipoprotein-sorting protein</fullName>
    </recommendedName>
</protein>
<sequence length="417" mass="45356">MVLQNTLRSLLVAVVLALGAVTGAVVLDGVPGVGSEDPDPDSLVEPTLESDGAPYDTLNASRETAVETRETPGEESERAATVAEVEKDPPDRLRTEIRAASGVDAAPGDVTVVDGDVRKHYFAADERMLVDDESDWTVPSGWSAERVEEYETTYVGPDEVDGRETHVVELVPGSDATGAVSLHVGNRQLEATVGEDAEELADAPGRTTWWVDEETGVVVREVVELAVAADDTADGAAPEDVDGDWTRRIVTEYRNLTVDEPIADDRFEFDPPPDTETYEPVESVAVETVAEADAVVPFAVPEPDVPDRFEYRDANANEFEDAYTAEFYYRTDSEPAEDVWVRITERPALYDEDDVLEREVGPHDGDLAETHLGTTYAWSCDGVRHEVSVDLAVEETNVEAEDEKTLAIELAATMPCG</sequence>
<gene>
    <name evidence="2" type="ORF">SAMN06264855_102221</name>
</gene>
<name>A0A238VC67_HALVU</name>
<feature type="compositionally biased region" description="Basic and acidic residues" evidence="1">
    <location>
        <begin position="64"/>
        <end position="89"/>
    </location>
</feature>
<dbReference type="RefSeq" id="WP_089383673.1">
    <property type="nucleotide sequence ID" value="NZ_FZNQ01000002.1"/>
</dbReference>
<dbReference type="AlphaFoldDB" id="A0A238VC67"/>
<dbReference type="EMBL" id="FZNQ01000002">
    <property type="protein sequence ID" value="SNR31754.1"/>
    <property type="molecule type" value="Genomic_DNA"/>
</dbReference>
<evidence type="ECO:0000256" key="1">
    <source>
        <dbReference type="SAM" id="MobiDB-lite"/>
    </source>
</evidence>
<accession>A0A238VC67</accession>
<proteinExistence type="predicted"/>
<keyword evidence="3" id="KW-1185">Reference proteome</keyword>
<organism evidence="2 3">
    <name type="scientific">Halorubrum vacuolatum</name>
    <name type="common">Natronobacterium vacuolatum</name>
    <dbReference type="NCBI Taxonomy" id="63740"/>
    <lineage>
        <taxon>Archaea</taxon>
        <taxon>Methanobacteriati</taxon>
        <taxon>Methanobacteriota</taxon>
        <taxon>Stenosarchaea group</taxon>
        <taxon>Halobacteria</taxon>
        <taxon>Halobacteriales</taxon>
        <taxon>Haloferacaceae</taxon>
        <taxon>Halorubrum</taxon>
    </lineage>
</organism>
<evidence type="ECO:0008006" key="4">
    <source>
        <dbReference type="Google" id="ProtNLM"/>
    </source>
</evidence>
<feature type="region of interest" description="Disordered" evidence="1">
    <location>
        <begin position="31"/>
        <end position="89"/>
    </location>
</feature>